<dbReference type="Proteomes" id="UP000032611">
    <property type="component" value="Chromosome"/>
</dbReference>
<dbReference type="STRING" id="1486262.TM49_22305"/>
<sequence length="539" mass="59698">MKELTSDIVIIGGGLGGVAAALAALKLGRSVILTEEFKWLGGQLTTQAVPPDENPWIESDGSTASYRQLRAEIRNYYRRNYPLTDAARADENLNPGSGNVSPLCAEPRAGVVAIDALLAPWFATGRLTILMSAKPIAAETDGDRFTSVTVRSVEYGEMILTGRYFIDATELGDLLELGNVEHVIGAESQAETGEPAALAGAANPFDQQAVSWCFAMSYHPDEDHTIERPRDYDIWRDFKLDFWPDRQLSFIGPNPVTLEPDNRPLFVGDSDAKFAPDNWHYRRIFYRKNHAGNRYPSDICLVNWPQIDYCGGPIVGVSAEEAEKHLEGARQLSLSMLYWMQTEAPRHDGGYGYRGLKPAGAVMGTLDGLTIAPYIRESRRIKALFTVTENHVGIDAREGLTGAEQFADSVGVGSYRIDLHPSTAPRNYVDIANWPFQIPLGSLIPERVTNMLPACKNIGTTHLTNGCYRLHPVEWNIGESVGALAAYCIENDISPRGVRETADRLADFQHLLTSRFEVPLAWPQHIRETPRLELFGRVE</sequence>
<dbReference type="HOGENOM" id="CLU_029779_1_0_5"/>
<dbReference type="PANTHER" id="PTHR42716">
    <property type="entry name" value="L-ASPARTATE OXIDASE"/>
    <property type="match status" value="1"/>
</dbReference>
<proteinExistence type="predicted"/>
<keyword evidence="2" id="KW-1185">Reference proteome</keyword>
<dbReference type="AlphaFoldDB" id="A0A0D5LVJ5"/>
<organism evidence="1 2">
    <name type="scientific">Martelella endophytica</name>
    <dbReference type="NCBI Taxonomy" id="1486262"/>
    <lineage>
        <taxon>Bacteria</taxon>
        <taxon>Pseudomonadati</taxon>
        <taxon>Pseudomonadota</taxon>
        <taxon>Alphaproteobacteria</taxon>
        <taxon>Hyphomicrobiales</taxon>
        <taxon>Aurantimonadaceae</taxon>
        <taxon>Martelella</taxon>
    </lineage>
</organism>
<dbReference type="Gene3D" id="3.50.50.60">
    <property type="entry name" value="FAD/NAD(P)-binding domain"/>
    <property type="match status" value="1"/>
</dbReference>
<evidence type="ECO:0000313" key="2">
    <source>
        <dbReference type="Proteomes" id="UP000032611"/>
    </source>
</evidence>
<dbReference type="EMBL" id="CP010803">
    <property type="protein sequence ID" value="AJY47792.1"/>
    <property type="molecule type" value="Genomic_DNA"/>
</dbReference>
<protein>
    <submittedName>
        <fullName evidence="1">FAD-dependent oxidoreductase</fullName>
    </submittedName>
</protein>
<dbReference type="RefSeq" id="WP_045684470.1">
    <property type="nucleotide sequence ID" value="NZ_CP010803.1"/>
</dbReference>
<dbReference type="GO" id="GO:0009435">
    <property type="term" value="P:NAD+ biosynthetic process"/>
    <property type="evidence" value="ECO:0007669"/>
    <property type="project" value="InterPro"/>
</dbReference>
<dbReference type="Pfam" id="PF12831">
    <property type="entry name" value="FAD_oxidored"/>
    <property type="match status" value="1"/>
</dbReference>
<dbReference type="OrthoDB" id="615715at2"/>
<dbReference type="SUPFAM" id="SSF51905">
    <property type="entry name" value="FAD/NAD(P)-binding domain"/>
    <property type="match status" value="1"/>
</dbReference>
<reference evidence="1 2" key="1">
    <citation type="journal article" date="2015" name="Genome Announc.">
        <title>Complete genome sequence of Martelella endophytica YC6887, which has antifungal activity associated with a halophyte.</title>
        <authorList>
            <person name="Khan A."/>
            <person name="Khan H."/>
            <person name="Chung E.J."/>
            <person name="Hossain M.T."/>
            <person name="Chung Y.R."/>
        </authorList>
    </citation>
    <scope>NUCLEOTIDE SEQUENCE [LARGE SCALE GENOMIC DNA]</scope>
    <source>
        <strain evidence="1">YC6887</strain>
    </source>
</reference>
<dbReference type="PATRIC" id="fig|1486262.3.peg.4607"/>
<dbReference type="InterPro" id="IPR005288">
    <property type="entry name" value="NadB"/>
</dbReference>
<dbReference type="GO" id="GO:0008734">
    <property type="term" value="F:L-aspartate oxidase activity"/>
    <property type="evidence" value="ECO:0007669"/>
    <property type="project" value="InterPro"/>
</dbReference>
<accession>A0A0D5LVJ5</accession>
<name>A0A0D5LVJ5_MAREN</name>
<dbReference type="KEGG" id="mey:TM49_22305"/>
<dbReference type="PANTHER" id="PTHR42716:SF1">
    <property type="entry name" value="SLL0471 PROTEIN"/>
    <property type="match status" value="1"/>
</dbReference>
<gene>
    <name evidence="1" type="ORF">TM49_22305</name>
</gene>
<dbReference type="InterPro" id="IPR036188">
    <property type="entry name" value="FAD/NAD-bd_sf"/>
</dbReference>
<evidence type="ECO:0000313" key="1">
    <source>
        <dbReference type="EMBL" id="AJY47792.1"/>
    </source>
</evidence>